<evidence type="ECO:0000256" key="1">
    <source>
        <dbReference type="ARBA" id="ARBA00009998"/>
    </source>
</evidence>
<comment type="caution">
    <text evidence="7">The sequence shown here is derived from an EMBL/GenBank/DDBJ whole genome shotgun (WGS) entry which is preliminary data.</text>
</comment>
<organism evidence="7 8">
    <name type="scientific">Alkalilimnicola ehrlichii</name>
    <dbReference type="NCBI Taxonomy" id="351052"/>
    <lineage>
        <taxon>Bacteria</taxon>
        <taxon>Pseudomonadati</taxon>
        <taxon>Pseudomonadota</taxon>
        <taxon>Gammaproteobacteria</taxon>
        <taxon>Chromatiales</taxon>
        <taxon>Ectothiorhodospiraceae</taxon>
        <taxon>Alkalilimnicola</taxon>
    </lineage>
</organism>
<evidence type="ECO:0000256" key="2">
    <source>
        <dbReference type="ARBA" id="ARBA00022490"/>
    </source>
</evidence>
<evidence type="ECO:0000256" key="3">
    <source>
        <dbReference type="ARBA" id="ARBA00022722"/>
    </source>
</evidence>
<dbReference type="InterPro" id="IPR003761">
    <property type="entry name" value="Exonuc_VII_S"/>
</dbReference>
<keyword evidence="2 6" id="KW-0963">Cytoplasm</keyword>
<dbReference type="GO" id="GO:0006308">
    <property type="term" value="P:DNA catabolic process"/>
    <property type="evidence" value="ECO:0007669"/>
    <property type="project" value="UniProtKB-UniRule"/>
</dbReference>
<dbReference type="NCBIfam" id="NF002140">
    <property type="entry name" value="PRK00977.1-4"/>
    <property type="match status" value="1"/>
</dbReference>
<dbReference type="GO" id="GO:0005829">
    <property type="term" value="C:cytosol"/>
    <property type="evidence" value="ECO:0007669"/>
    <property type="project" value="TreeGrafter"/>
</dbReference>
<dbReference type="PANTHER" id="PTHR34137:SF1">
    <property type="entry name" value="EXODEOXYRIBONUCLEASE 7 SMALL SUBUNIT"/>
    <property type="match status" value="1"/>
</dbReference>
<evidence type="ECO:0000256" key="6">
    <source>
        <dbReference type="HAMAP-Rule" id="MF_00337"/>
    </source>
</evidence>
<accession>A0A3E0X2J6</accession>
<dbReference type="PANTHER" id="PTHR34137">
    <property type="entry name" value="EXODEOXYRIBONUCLEASE 7 SMALL SUBUNIT"/>
    <property type="match status" value="1"/>
</dbReference>
<keyword evidence="5 6" id="KW-0269">Exonuclease</keyword>
<dbReference type="EC" id="3.1.11.6" evidence="6"/>
<dbReference type="Gene3D" id="1.10.287.1040">
    <property type="entry name" value="Exonuclease VII, small subunit"/>
    <property type="match status" value="1"/>
</dbReference>
<comment type="catalytic activity">
    <reaction evidence="6">
        <text>Exonucleolytic cleavage in either 5'- to 3'- or 3'- to 5'-direction to yield nucleoside 5'-phosphates.</text>
        <dbReference type="EC" id="3.1.11.6"/>
    </reaction>
</comment>
<keyword evidence="4 6" id="KW-0378">Hydrolase</keyword>
<name>A0A3E0X2J6_9GAMM</name>
<dbReference type="SUPFAM" id="SSF116842">
    <property type="entry name" value="XseB-like"/>
    <property type="match status" value="1"/>
</dbReference>
<dbReference type="AlphaFoldDB" id="A0A3E0X2J6"/>
<dbReference type="InterPro" id="IPR037004">
    <property type="entry name" value="Exonuc_VII_ssu_sf"/>
</dbReference>
<dbReference type="GO" id="GO:0008855">
    <property type="term" value="F:exodeoxyribonuclease VII activity"/>
    <property type="evidence" value="ECO:0007669"/>
    <property type="project" value="UniProtKB-UniRule"/>
</dbReference>
<gene>
    <name evidence="6" type="primary">xseB</name>
    <name evidence="7" type="ORF">CAL65_02875</name>
</gene>
<comment type="subcellular location">
    <subcellularLocation>
        <location evidence="6">Cytoplasm</location>
    </subcellularLocation>
</comment>
<comment type="similarity">
    <text evidence="1 6">Belongs to the XseB family.</text>
</comment>
<proteinExistence type="inferred from homology"/>
<reference evidence="8" key="1">
    <citation type="submission" date="2017-05" db="EMBL/GenBank/DDBJ databases">
        <authorList>
            <person name="Sharma S."/>
            <person name="Sidhu C."/>
            <person name="Pinnaka A.K."/>
        </authorList>
    </citation>
    <scope>NUCLEOTIDE SEQUENCE [LARGE SCALE GENOMIC DNA]</scope>
    <source>
        <strain evidence="8">AK93</strain>
    </source>
</reference>
<protein>
    <recommendedName>
        <fullName evidence="6">Exodeoxyribonuclease 7 small subunit</fullName>
        <ecNumber evidence="6">3.1.11.6</ecNumber>
    </recommendedName>
    <alternativeName>
        <fullName evidence="6">Exodeoxyribonuclease VII small subunit</fullName>
        <shortName evidence="6">Exonuclease VII small subunit</shortName>
    </alternativeName>
</protein>
<dbReference type="PIRSF" id="PIRSF006488">
    <property type="entry name" value="Exonuc_VII_S"/>
    <property type="match status" value="1"/>
</dbReference>
<dbReference type="Proteomes" id="UP000256763">
    <property type="component" value="Unassembled WGS sequence"/>
</dbReference>
<evidence type="ECO:0000256" key="5">
    <source>
        <dbReference type="ARBA" id="ARBA00022839"/>
    </source>
</evidence>
<comment type="function">
    <text evidence="6">Bidirectionally degrades single-stranded DNA into large acid-insoluble oligonucleotides, which are then degraded further into small acid-soluble oligonucleotides.</text>
</comment>
<sequence length="69" mass="7815">MTENPEQGFNFERSLQELETLVSKMEQGELSLEESLKAFERGVELTRSCQQALQAAEQKVEILLKKATA</sequence>
<dbReference type="HAMAP" id="MF_00337">
    <property type="entry name" value="Exonuc_7_S"/>
    <property type="match status" value="1"/>
</dbReference>
<dbReference type="RefSeq" id="WP_116347416.1">
    <property type="nucleotide sequence ID" value="NZ_NFZW01000002.1"/>
</dbReference>
<evidence type="ECO:0000313" key="8">
    <source>
        <dbReference type="Proteomes" id="UP000256763"/>
    </source>
</evidence>
<keyword evidence="3 6" id="KW-0540">Nuclease</keyword>
<keyword evidence="8" id="KW-1185">Reference proteome</keyword>
<dbReference type="EMBL" id="NFZW01000002">
    <property type="protein sequence ID" value="RFA38861.1"/>
    <property type="molecule type" value="Genomic_DNA"/>
</dbReference>
<evidence type="ECO:0000313" key="7">
    <source>
        <dbReference type="EMBL" id="RFA38861.1"/>
    </source>
</evidence>
<dbReference type="GO" id="GO:0009318">
    <property type="term" value="C:exodeoxyribonuclease VII complex"/>
    <property type="evidence" value="ECO:0007669"/>
    <property type="project" value="UniProtKB-UniRule"/>
</dbReference>
<evidence type="ECO:0000256" key="4">
    <source>
        <dbReference type="ARBA" id="ARBA00022801"/>
    </source>
</evidence>
<dbReference type="NCBIfam" id="TIGR01280">
    <property type="entry name" value="xseB"/>
    <property type="match status" value="1"/>
</dbReference>
<comment type="subunit">
    <text evidence="6">Heterooligomer composed of large and small subunits.</text>
</comment>
<dbReference type="Pfam" id="PF02609">
    <property type="entry name" value="Exonuc_VII_S"/>
    <property type="match status" value="1"/>
</dbReference>